<evidence type="ECO:0000256" key="17">
    <source>
        <dbReference type="SAM" id="Coils"/>
    </source>
</evidence>
<dbReference type="GO" id="GO:0051082">
    <property type="term" value="F:unfolded protein binding"/>
    <property type="evidence" value="ECO:0007669"/>
    <property type="project" value="UniProtKB-UniRule"/>
</dbReference>
<accession>A0A8E2QBN6</accession>
<dbReference type="EMBL" id="POUK01000006">
    <property type="protein sequence ID" value="PNF75532.1"/>
    <property type="molecule type" value="Genomic_DNA"/>
</dbReference>
<keyword evidence="10 16" id="KW-0443">Lipid metabolism</keyword>
<keyword evidence="21" id="KW-1185">Reference proteome</keyword>
<dbReference type="GO" id="GO:0005886">
    <property type="term" value="C:plasma membrane"/>
    <property type="evidence" value="ECO:0007669"/>
    <property type="project" value="UniProtKB-SubCell"/>
</dbReference>
<evidence type="ECO:0000256" key="18">
    <source>
        <dbReference type="SAM" id="MobiDB-lite"/>
    </source>
</evidence>
<comment type="function">
    <text evidence="1 16">May be involved in the folding of the extracellular lipase during its passage through the periplasm.</text>
</comment>
<evidence type="ECO:0000256" key="4">
    <source>
        <dbReference type="ARBA" id="ARBA00019692"/>
    </source>
</evidence>
<dbReference type="Pfam" id="PF03280">
    <property type="entry name" value="Lipase_chap"/>
    <property type="match status" value="1"/>
</dbReference>
<evidence type="ECO:0000256" key="11">
    <source>
        <dbReference type="ARBA" id="ARBA00023136"/>
    </source>
</evidence>
<evidence type="ECO:0000256" key="14">
    <source>
        <dbReference type="ARBA" id="ARBA00031542"/>
    </source>
</evidence>
<evidence type="ECO:0000256" key="10">
    <source>
        <dbReference type="ARBA" id="ARBA00023098"/>
    </source>
</evidence>
<feature type="coiled-coil region" evidence="17">
    <location>
        <begin position="272"/>
        <end position="299"/>
    </location>
</feature>
<sequence>MKTLLGLFLASLAFSLVVLLAPPAHEPPPASSAVTAPAHAAQPPAPAPITAVSDATAQQPARLGELPRSFNGTRIDGRLQQDAAGNLIIDGDVRRLFDYFLSAIGAEPLTHSVQRLRQYIDAQLPEPAQTQAQNLLDQYLDYKRELLALDSAARPHNLPALRERLAAVQALRARIFSQTAHQAFFANEEAYDRFTLERLAIQLEPGFDANAKGAALDRLHAALPAELQDALVPQLQTQLRQQTAALQARGGDAAQLRQLRQQLVGNAATKRLEALDRQRQAWQQRLAEFEQEKSRIERSQGLGEADKQAAIERLAEQRFDSSERLRLQARRES</sequence>
<keyword evidence="9 16" id="KW-1133">Transmembrane helix</keyword>
<dbReference type="RefSeq" id="WP_102829288.1">
    <property type="nucleotide sequence ID" value="NZ_CP065721.1"/>
</dbReference>
<evidence type="ECO:0000256" key="13">
    <source>
        <dbReference type="ARBA" id="ARBA00030948"/>
    </source>
</evidence>
<keyword evidence="5 16" id="KW-1003">Cell membrane</keyword>
<evidence type="ECO:0000256" key="16">
    <source>
        <dbReference type="HAMAP-Rule" id="MF_00790"/>
    </source>
</evidence>
<comment type="caution">
    <text evidence="20">The sequence shown here is derived from an EMBL/GenBank/DDBJ whole genome shotgun (WGS) entry which is preliminary data.</text>
</comment>
<evidence type="ECO:0000256" key="8">
    <source>
        <dbReference type="ARBA" id="ARBA00022963"/>
    </source>
</evidence>
<evidence type="ECO:0000256" key="15">
    <source>
        <dbReference type="ARBA" id="ARBA00033028"/>
    </source>
</evidence>
<dbReference type="InterPro" id="IPR004961">
    <property type="entry name" value="Lipase_chaperone"/>
</dbReference>
<evidence type="ECO:0000256" key="19">
    <source>
        <dbReference type="SAM" id="SignalP"/>
    </source>
</evidence>
<organism evidence="20 21">
    <name type="scientific">Stutzerimonas degradans</name>
    <dbReference type="NCBI Taxonomy" id="2968968"/>
    <lineage>
        <taxon>Bacteria</taxon>
        <taxon>Pseudomonadati</taxon>
        <taxon>Pseudomonadota</taxon>
        <taxon>Gammaproteobacteria</taxon>
        <taxon>Pseudomonadales</taxon>
        <taxon>Pseudomonadaceae</taxon>
        <taxon>Stutzerimonas</taxon>
    </lineage>
</organism>
<keyword evidence="17" id="KW-0175">Coiled coil</keyword>
<evidence type="ECO:0000256" key="3">
    <source>
        <dbReference type="ARBA" id="ARBA00010358"/>
    </source>
</evidence>
<evidence type="ECO:0000256" key="9">
    <source>
        <dbReference type="ARBA" id="ARBA00022989"/>
    </source>
</evidence>
<evidence type="ECO:0000256" key="7">
    <source>
        <dbReference type="ARBA" id="ARBA00022692"/>
    </source>
</evidence>
<dbReference type="GO" id="GO:0016042">
    <property type="term" value="P:lipid catabolic process"/>
    <property type="evidence" value="ECO:0007669"/>
    <property type="project" value="UniProtKB-UniRule"/>
</dbReference>
<keyword evidence="19" id="KW-0732">Signal</keyword>
<comment type="similarity">
    <text evidence="3 16">Belongs to the lipase chaperone family.</text>
</comment>
<dbReference type="NCBIfam" id="NF002334">
    <property type="entry name" value="PRK01294.1-2"/>
    <property type="match status" value="1"/>
</dbReference>
<dbReference type="AlphaFoldDB" id="A0A8E2QBN6"/>
<keyword evidence="11 16" id="KW-0472">Membrane</keyword>
<evidence type="ECO:0000256" key="5">
    <source>
        <dbReference type="ARBA" id="ARBA00022475"/>
    </source>
</evidence>
<proteinExistence type="inferred from homology"/>
<comment type="subcellular location">
    <subcellularLocation>
        <location evidence="2">Cell inner membrane</location>
        <topology evidence="2">Single-pass membrane protein</topology>
        <orientation evidence="2">Periplasmic side</orientation>
    </subcellularLocation>
</comment>
<keyword evidence="6 16" id="KW-0997">Cell inner membrane</keyword>
<feature type="signal peptide" evidence="19">
    <location>
        <begin position="1"/>
        <end position="26"/>
    </location>
</feature>
<keyword evidence="12 16" id="KW-0143">Chaperone</keyword>
<evidence type="ECO:0000256" key="2">
    <source>
        <dbReference type="ARBA" id="ARBA00004383"/>
    </source>
</evidence>
<gene>
    <name evidence="16" type="primary">lifO</name>
    <name evidence="20" type="ORF">CXK95_15960</name>
</gene>
<dbReference type="HAMAP" id="MF_00790">
    <property type="entry name" value="Lipase_chap"/>
    <property type="match status" value="1"/>
</dbReference>
<reference evidence="20 21" key="1">
    <citation type="submission" date="2018-01" db="EMBL/GenBank/DDBJ databases">
        <title>Denitrification phenotypes of diverse strains of Pseudomonas stutzeri.</title>
        <authorList>
            <person name="Milligan D.A."/>
            <person name="Bergaust L."/>
            <person name="Bakken L.R."/>
            <person name="Frostegard A."/>
        </authorList>
    </citation>
    <scope>NUCLEOTIDE SEQUENCE [LARGE SCALE GENOMIC DNA]</scope>
    <source>
        <strain evidence="20 21">DSM 50238</strain>
    </source>
</reference>
<feature type="region of interest" description="Disordered" evidence="18">
    <location>
        <begin position="28"/>
        <end position="58"/>
    </location>
</feature>
<evidence type="ECO:0000256" key="6">
    <source>
        <dbReference type="ARBA" id="ARBA00022519"/>
    </source>
</evidence>
<dbReference type="Proteomes" id="UP000235881">
    <property type="component" value="Unassembled WGS sequence"/>
</dbReference>
<evidence type="ECO:0000313" key="21">
    <source>
        <dbReference type="Proteomes" id="UP000235881"/>
    </source>
</evidence>
<evidence type="ECO:0000256" key="1">
    <source>
        <dbReference type="ARBA" id="ARBA00003280"/>
    </source>
</evidence>
<evidence type="ECO:0000313" key="20">
    <source>
        <dbReference type="EMBL" id="PNF75532.1"/>
    </source>
</evidence>
<evidence type="ECO:0000256" key="12">
    <source>
        <dbReference type="ARBA" id="ARBA00023186"/>
    </source>
</evidence>
<feature type="chain" id="PRO_5034170134" description="Lipase chaperone" evidence="19">
    <location>
        <begin position="27"/>
        <end position="333"/>
    </location>
</feature>
<protein>
    <recommendedName>
        <fullName evidence="4 16">Lipase chaperone</fullName>
    </recommendedName>
    <alternativeName>
        <fullName evidence="16">Lipase activator protein</fullName>
    </alternativeName>
    <alternativeName>
        <fullName evidence="15 16">Lipase foldase</fullName>
    </alternativeName>
    <alternativeName>
        <fullName evidence="13 16">Lipase helper protein</fullName>
    </alternativeName>
    <alternativeName>
        <fullName evidence="14 16">Lipase modulator</fullName>
    </alternativeName>
</protein>
<dbReference type="SUPFAM" id="SSF158855">
    <property type="entry name" value="Lipase chaperone-like"/>
    <property type="match status" value="1"/>
</dbReference>
<keyword evidence="8 16" id="KW-0442">Lipid degradation</keyword>
<keyword evidence="7 16" id="KW-0812">Transmembrane</keyword>
<name>A0A8E2QBN6_9GAMM</name>
<dbReference type="GO" id="GO:0006457">
    <property type="term" value="P:protein folding"/>
    <property type="evidence" value="ECO:0007669"/>
    <property type="project" value="UniProtKB-UniRule"/>
</dbReference>
<feature type="compositionally biased region" description="Low complexity" evidence="18">
    <location>
        <begin position="31"/>
        <end position="42"/>
    </location>
</feature>